<dbReference type="AlphaFoldDB" id="Q2LWB8"/>
<organism evidence="1 2">
    <name type="scientific">Syntrophus aciditrophicus (strain SB)</name>
    <dbReference type="NCBI Taxonomy" id="56780"/>
    <lineage>
        <taxon>Bacteria</taxon>
        <taxon>Pseudomonadati</taxon>
        <taxon>Thermodesulfobacteriota</taxon>
        <taxon>Syntrophia</taxon>
        <taxon>Syntrophales</taxon>
        <taxon>Syntrophaceae</taxon>
        <taxon>Syntrophus</taxon>
    </lineage>
</organism>
<keyword evidence="2" id="KW-1185">Reference proteome</keyword>
<dbReference type="InParanoid" id="Q2LWB8"/>
<proteinExistence type="predicted"/>
<dbReference type="HOGENOM" id="CLU_2829706_0_0_7"/>
<protein>
    <submittedName>
        <fullName evidence="1">Hypothetical cytosolic protein</fullName>
    </submittedName>
</protein>
<name>Q2LWB8_SYNAS</name>
<accession>Q2LWB8</accession>
<dbReference type="EMBL" id="CP000252">
    <property type="protein sequence ID" value="ABC78378.1"/>
    <property type="molecule type" value="Genomic_DNA"/>
</dbReference>
<dbReference type="KEGG" id="sat:SYN_00860"/>
<evidence type="ECO:0000313" key="1">
    <source>
        <dbReference type="EMBL" id="ABC78378.1"/>
    </source>
</evidence>
<evidence type="ECO:0000313" key="2">
    <source>
        <dbReference type="Proteomes" id="UP000001933"/>
    </source>
</evidence>
<dbReference type="Proteomes" id="UP000001933">
    <property type="component" value="Chromosome"/>
</dbReference>
<sequence>MVYGIMHETVPDAEKAGDEVYKACPFPVAESKIADFKESLPLVQAVLLKKRKSEYGMSSPLCMKFF</sequence>
<dbReference type="STRING" id="56780.SYN_00860"/>
<gene>
    <name evidence="1" type="ORF">SYN_00860</name>
</gene>
<reference evidence="1 2" key="1">
    <citation type="journal article" date="2007" name="Proc. Natl. Acad. Sci. U.S.A.">
        <title>The genome of Syntrophus aciditrophicus: life at the thermodynamic limit of microbial growth.</title>
        <authorList>
            <person name="McInerney M.J."/>
            <person name="Rohlin L."/>
            <person name="Mouttaki H."/>
            <person name="Kim U."/>
            <person name="Krupp R.S."/>
            <person name="Rios-Hernandez L."/>
            <person name="Sieber J."/>
            <person name="Struchtemeyer C.G."/>
            <person name="Bhattacharyya A."/>
            <person name="Campbell J.W."/>
            <person name="Gunsalus R.P."/>
        </authorList>
    </citation>
    <scope>NUCLEOTIDE SEQUENCE [LARGE SCALE GENOMIC DNA]</scope>
    <source>
        <strain evidence="1 2">SB</strain>
    </source>
</reference>